<keyword evidence="2" id="KW-1185">Reference proteome</keyword>
<evidence type="ECO:0000313" key="2">
    <source>
        <dbReference type="Proteomes" id="UP000698059"/>
    </source>
</evidence>
<evidence type="ECO:0000313" key="1">
    <source>
        <dbReference type="EMBL" id="MBM7480144.1"/>
    </source>
</evidence>
<sequence length="94" mass="10322">MADEYTPKVSAVRGDYAGYGLSRDRRLADFDRFLAAHEAEVRERIAQDIEAEAAAEYCYTLGGNSGPTNGQKKRADTIAWRGKVAARIARGATR</sequence>
<dbReference type="RefSeq" id="WP_205307959.1">
    <property type="nucleotide sequence ID" value="NZ_BAAAVF010000007.1"/>
</dbReference>
<comment type="caution">
    <text evidence="1">The sequence shown here is derived from an EMBL/GenBank/DDBJ whole genome shotgun (WGS) entry which is preliminary data.</text>
</comment>
<name>A0ABS2LI95_9CELL</name>
<organism evidence="1 2">
    <name type="scientific">Oerskovia jenensis</name>
    <dbReference type="NCBI Taxonomy" id="162169"/>
    <lineage>
        <taxon>Bacteria</taxon>
        <taxon>Bacillati</taxon>
        <taxon>Actinomycetota</taxon>
        <taxon>Actinomycetes</taxon>
        <taxon>Micrococcales</taxon>
        <taxon>Cellulomonadaceae</taxon>
        <taxon>Oerskovia</taxon>
    </lineage>
</organism>
<accession>A0ABS2LI95</accession>
<dbReference type="Proteomes" id="UP000698059">
    <property type="component" value="Unassembled WGS sequence"/>
</dbReference>
<proteinExistence type="predicted"/>
<dbReference type="EMBL" id="JAFBBO010000001">
    <property type="protein sequence ID" value="MBM7480144.1"/>
    <property type="molecule type" value="Genomic_DNA"/>
</dbReference>
<protein>
    <submittedName>
        <fullName evidence="1">Uncharacterized protein</fullName>
    </submittedName>
</protein>
<gene>
    <name evidence="1" type="ORF">JOD49_003064</name>
</gene>
<reference evidence="1 2" key="1">
    <citation type="submission" date="2021-01" db="EMBL/GenBank/DDBJ databases">
        <title>Sequencing the genomes of 1000 actinobacteria strains.</title>
        <authorList>
            <person name="Klenk H.-P."/>
        </authorList>
    </citation>
    <scope>NUCLEOTIDE SEQUENCE [LARGE SCALE GENOMIC DNA]</scope>
    <source>
        <strain evidence="1 2">DSM 46000</strain>
    </source>
</reference>